<dbReference type="RefSeq" id="XP_037137392.1">
    <property type="nucleotide sequence ID" value="XM_037281497.1"/>
</dbReference>
<dbReference type="Pfam" id="PF09805">
    <property type="entry name" value="Nop25"/>
    <property type="match status" value="1"/>
</dbReference>
<evidence type="ECO:0000313" key="8">
    <source>
        <dbReference type="Proteomes" id="UP000515788"/>
    </source>
</evidence>
<dbReference type="PANTHER" id="PTHR14577">
    <property type="entry name" value="NUCLEOLAR PROTEIN 12"/>
    <property type="match status" value="1"/>
</dbReference>
<evidence type="ECO:0000313" key="7">
    <source>
        <dbReference type="EMBL" id="QLL30717.1"/>
    </source>
</evidence>
<gene>
    <name evidence="7" type="ORF">HG536_0A05320</name>
</gene>
<feature type="region of interest" description="Disordered" evidence="6">
    <location>
        <begin position="90"/>
        <end position="122"/>
    </location>
</feature>
<keyword evidence="3 5" id="KW-0175">Coiled coil</keyword>
<dbReference type="Proteomes" id="UP000515788">
    <property type="component" value="Chromosome 1"/>
</dbReference>
<dbReference type="OrthoDB" id="551633at2759"/>
<feature type="compositionally biased region" description="Acidic residues" evidence="6">
    <location>
        <begin position="97"/>
        <end position="122"/>
    </location>
</feature>
<dbReference type="GeneID" id="59323814"/>
<evidence type="ECO:0000256" key="1">
    <source>
        <dbReference type="ARBA" id="ARBA00004604"/>
    </source>
</evidence>
<organism evidence="7 8">
    <name type="scientific">Torulaspora globosa</name>
    <dbReference type="NCBI Taxonomy" id="48254"/>
    <lineage>
        <taxon>Eukaryota</taxon>
        <taxon>Fungi</taxon>
        <taxon>Dikarya</taxon>
        <taxon>Ascomycota</taxon>
        <taxon>Saccharomycotina</taxon>
        <taxon>Saccharomycetes</taxon>
        <taxon>Saccharomycetales</taxon>
        <taxon>Saccharomycetaceae</taxon>
        <taxon>Torulaspora</taxon>
    </lineage>
</organism>
<dbReference type="EMBL" id="CP059246">
    <property type="protein sequence ID" value="QLL30717.1"/>
    <property type="molecule type" value="Genomic_DNA"/>
</dbReference>
<feature type="coiled-coil region" evidence="5">
    <location>
        <begin position="51"/>
        <end position="85"/>
    </location>
</feature>
<dbReference type="KEGG" id="tgb:HG536_0A05320"/>
<protein>
    <recommendedName>
        <fullName evidence="9">Ribosomal RNA-processing protein 17</fullName>
    </recommendedName>
</protein>
<comment type="subcellular location">
    <subcellularLocation>
        <location evidence="1">Nucleus</location>
        <location evidence="1">Nucleolus</location>
    </subcellularLocation>
</comment>
<keyword evidence="4" id="KW-0539">Nucleus</keyword>
<dbReference type="InterPro" id="IPR019186">
    <property type="entry name" value="Nucleolar_protein_12"/>
</dbReference>
<keyword evidence="8" id="KW-1185">Reference proteome</keyword>
<dbReference type="GO" id="GO:0019843">
    <property type="term" value="F:rRNA binding"/>
    <property type="evidence" value="ECO:0007669"/>
    <property type="project" value="TreeGrafter"/>
</dbReference>
<comment type="similarity">
    <text evidence="2">Belongs to the RRP17 family.</text>
</comment>
<evidence type="ECO:0000256" key="2">
    <source>
        <dbReference type="ARBA" id="ARBA00007175"/>
    </source>
</evidence>
<dbReference type="GO" id="GO:0005730">
    <property type="term" value="C:nucleolus"/>
    <property type="evidence" value="ECO:0007669"/>
    <property type="project" value="UniProtKB-SubCell"/>
</dbReference>
<evidence type="ECO:0000256" key="5">
    <source>
        <dbReference type="SAM" id="Coils"/>
    </source>
</evidence>
<proteinExistence type="inferred from homology"/>
<evidence type="ECO:0008006" key="9">
    <source>
        <dbReference type="Google" id="ProtNLM"/>
    </source>
</evidence>
<accession>A0A7G3ZB31</accession>
<name>A0A7G3ZB31_9SACH</name>
<evidence type="ECO:0000256" key="4">
    <source>
        <dbReference type="ARBA" id="ARBA00023242"/>
    </source>
</evidence>
<sequence>MCAARSNRQILSQGKNYADKKLKKFGTDEVSFDKDSRLEYLTGFHKRKLQRQKKAKEFIKEQERLNKIEERKNIRDERKRQLDERLRNFKQGLELGSEGDDSDDAEGKEEEEAEEWNGFESDCEEAAVKPILKTVYSDNSSVSVETLEANDNFAYLAKINNVDLNESDKVLKQSIVRAGKYAKFLGMADKDTEKTKQKKKKFRYLTKSERKRNQYKANSNKRRR</sequence>
<evidence type="ECO:0000256" key="3">
    <source>
        <dbReference type="ARBA" id="ARBA00023054"/>
    </source>
</evidence>
<dbReference type="AlphaFoldDB" id="A0A7G3ZB31"/>
<reference evidence="7 8" key="1">
    <citation type="submission" date="2020-06" db="EMBL/GenBank/DDBJ databases">
        <title>The yeast mating-type switching endonuclease HO is a domesticated member of an unorthodox homing genetic element family.</title>
        <authorList>
            <person name="Coughlan A.Y."/>
            <person name="Lombardi L."/>
            <person name="Braun-Galleani S."/>
            <person name="Martos A.R."/>
            <person name="Galeote V."/>
            <person name="Bigey F."/>
            <person name="Dequin S."/>
            <person name="Byrne K.P."/>
            <person name="Wolfe K.H."/>
        </authorList>
    </citation>
    <scope>NUCLEOTIDE SEQUENCE [LARGE SCALE GENOMIC DNA]</scope>
    <source>
        <strain evidence="7 8">CBS764</strain>
    </source>
</reference>
<evidence type="ECO:0000256" key="6">
    <source>
        <dbReference type="SAM" id="MobiDB-lite"/>
    </source>
</evidence>
<dbReference type="PANTHER" id="PTHR14577:SF0">
    <property type="entry name" value="NUCLEOLAR PROTEIN 12"/>
    <property type="match status" value="1"/>
</dbReference>